<dbReference type="AlphaFoldDB" id="A0A419S4G1"/>
<keyword evidence="5 11" id="KW-0347">Helicase</keyword>
<keyword evidence="9 11" id="KW-0234">DNA repair</keyword>
<keyword evidence="3 11" id="KW-0227">DNA damage</keyword>
<proteinExistence type="inferred from homology"/>
<dbReference type="CDD" id="cd17933">
    <property type="entry name" value="DEXSc_RecD-like"/>
    <property type="match status" value="1"/>
</dbReference>
<dbReference type="Gene3D" id="3.40.50.300">
    <property type="entry name" value="P-loop containing nucleotide triphosphate hydrolases"/>
    <property type="match status" value="3"/>
</dbReference>
<feature type="domain" description="UvrD-like helicase C-terminal" evidence="12">
    <location>
        <begin position="515"/>
        <end position="562"/>
    </location>
</feature>
<keyword evidence="4 11" id="KW-0378">Hydrolase</keyword>
<dbReference type="InterPro" id="IPR050534">
    <property type="entry name" value="Coronavir_polyprotein_1ab"/>
</dbReference>
<comment type="subunit">
    <text evidence="11">Heterotrimer of RecB, RecC and RecD. All subunits contribute to DNA-binding.</text>
</comment>
<comment type="caution">
    <text evidence="14">The sequence shown here is derived from an EMBL/GenBank/DDBJ whole genome shotgun (WGS) entry which is preliminary data.</text>
</comment>
<reference evidence="14 15" key="1">
    <citation type="submission" date="2016-07" db="EMBL/GenBank/DDBJ databases">
        <title>Genome of Pelobium manganitolerans.</title>
        <authorList>
            <person name="Wu S."/>
            <person name="Wang G."/>
        </authorList>
    </citation>
    <scope>NUCLEOTIDE SEQUENCE [LARGE SCALE GENOMIC DNA]</scope>
    <source>
        <strain evidence="14 15">YS-25</strain>
    </source>
</reference>
<evidence type="ECO:0000256" key="10">
    <source>
        <dbReference type="ARBA" id="ARBA00023235"/>
    </source>
</evidence>
<dbReference type="GO" id="GO:0009338">
    <property type="term" value="C:exodeoxyribonuclease V complex"/>
    <property type="evidence" value="ECO:0007669"/>
    <property type="project" value="InterPro"/>
</dbReference>
<dbReference type="RefSeq" id="WP_120182550.1">
    <property type="nucleotide sequence ID" value="NZ_MBTA01000026.1"/>
</dbReference>
<dbReference type="InterPro" id="IPR006344">
    <property type="entry name" value="RecD"/>
</dbReference>
<dbReference type="GO" id="GO:0017116">
    <property type="term" value="F:single-stranded DNA helicase activity"/>
    <property type="evidence" value="ECO:0007669"/>
    <property type="project" value="TreeGrafter"/>
</dbReference>
<dbReference type="InterPro" id="IPR041851">
    <property type="entry name" value="RecD_N_sf"/>
</dbReference>
<comment type="miscellaneous">
    <text evidence="11">In the RecBCD complex, RecB has a slow 3'-5' helicase, an exonuclease activity and loads RecA onto ssDNA, RecD has a fast 5'-3' helicase activity, while RecC stimulates the ATPase and processivity of the RecB helicase and contributes to recognition of the Chi site.</text>
</comment>
<evidence type="ECO:0000256" key="11">
    <source>
        <dbReference type="HAMAP-Rule" id="MF_01487"/>
    </source>
</evidence>
<dbReference type="OrthoDB" id="9803432at2"/>
<name>A0A419S4G1_9SPHI</name>
<keyword evidence="1 11" id="KW-0540">Nuclease</keyword>
<evidence type="ECO:0000256" key="4">
    <source>
        <dbReference type="ARBA" id="ARBA00022801"/>
    </source>
</evidence>
<dbReference type="SUPFAM" id="SSF52540">
    <property type="entry name" value="P-loop containing nucleoside triphosphate hydrolases"/>
    <property type="match status" value="1"/>
</dbReference>
<dbReference type="GO" id="GO:0005524">
    <property type="term" value="F:ATP binding"/>
    <property type="evidence" value="ECO:0007669"/>
    <property type="project" value="UniProtKB-UniRule"/>
</dbReference>
<evidence type="ECO:0000256" key="3">
    <source>
        <dbReference type="ARBA" id="ARBA00022763"/>
    </source>
</evidence>
<keyword evidence="15" id="KW-1185">Reference proteome</keyword>
<dbReference type="Proteomes" id="UP000283433">
    <property type="component" value="Unassembled WGS sequence"/>
</dbReference>
<evidence type="ECO:0000259" key="13">
    <source>
        <dbReference type="Pfam" id="PF21185"/>
    </source>
</evidence>
<evidence type="ECO:0000313" key="14">
    <source>
        <dbReference type="EMBL" id="RKD14559.1"/>
    </source>
</evidence>
<dbReference type="GO" id="GO:0008854">
    <property type="term" value="F:exodeoxyribonuclease V activity"/>
    <property type="evidence" value="ECO:0007669"/>
    <property type="project" value="InterPro"/>
</dbReference>
<dbReference type="InterPro" id="IPR027417">
    <property type="entry name" value="P-loop_NTPase"/>
</dbReference>
<dbReference type="EMBL" id="MBTA01000026">
    <property type="protein sequence ID" value="RKD14559.1"/>
    <property type="molecule type" value="Genomic_DNA"/>
</dbReference>
<dbReference type="GO" id="GO:0000724">
    <property type="term" value="P:double-strand break repair via homologous recombination"/>
    <property type="evidence" value="ECO:0007669"/>
    <property type="project" value="UniProtKB-UniRule"/>
</dbReference>
<comment type="function">
    <text evidence="11">A helicase/nuclease that prepares dsDNA breaks (DSB) for recombinational DNA repair. Binds to DSBs and unwinds DNA via a highly rapid and processive ATP-dependent bidirectional helicase activity. Unwinds dsDNA until it encounters a Chi (crossover hotspot instigator) sequence from the 3' direction. Cuts ssDNA a few nucleotides 3' to the Chi site. The properties and activities of the enzyme are changed at Chi. The Chi-altered holoenzyme produces a long 3'-ssDNA overhang and facilitates RecA-binding to the ssDNA for homologous DNA recombination and repair. Holoenzyme degrades any linearized DNA that is unable to undergo homologous recombination. In the holoenzyme this subunit has ssDNA-dependent ATPase and 5'-3' helicase activity. When added to pre-assembled RecBC greatly stimulates nuclease activity and augments holoenzyme processivity. Negatively regulates the RecA-loading ability of RecBCD.</text>
</comment>
<evidence type="ECO:0000256" key="7">
    <source>
        <dbReference type="ARBA" id="ARBA00022840"/>
    </source>
</evidence>
<dbReference type="Pfam" id="PF21185">
    <property type="entry name" value="RecD_N"/>
    <property type="match status" value="1"/>
</dbReference>
<keyword evidence="2 11" id="KW-0547">Nucleotide-binding</keyword>
<dbReference type="PANTHER" id="PTHR43788:SF6">
    <property type="entry name" value="DNA HELICASE B"/>
    <property type="match status" value="1"/>
</dbReference>
<organism evidence="14 15">
    <name type="scientific">Pelobium manganitolerans</name>
    <dbReference type="NCBI Taxonomy" id="1842495"/>
    <lineage>
        <taxon>Bacteria</taxon>
        <taxon>Pseudomonadati</taxon>
        <taxon>Bacteroidota</taxon>
        <taxon>Sphingobacteriia</taxon>
        <taxon>Sphingobacteriales</taxon>
        <taxon>Sphingobacteriaceae</taxon>
        <taxon>Pelobium</taxon>
    </lineage>
</organism>
<dbReference type="CDD" id="cd18809">
    <property type="entry name" value="SF1_C_RecD"/>
    <property type="match status" value="1"/>
</dbReference>
<evidence type="ECO:0000259" key="12">
    <source>
        <dbReference type="Pfam" id="PF13538"/>
    </source>
</evidence>
<dbReference type="Pfam" id="PF13245">
    <property type="entry name" value="AAA_19"/>
    <property type="match status" value="1"/>
</dbReference>
<gene>
    <name evidence="11" type="primary">recD</name>
    <name evidence="14" type="ORF">BCY91_08560</name>
</gene>
<evidence type="ECO:0000256" key="2">
    <source>
        <dbReference type="ARBA" id="ARBA00022741"/>
    </source>
</evidence>
<dbReference type="HAMAP" id="MF_01487">
    <property type="entry name" value="RecD"/>
    <property type="match status" value="1"/>
</dbReference>
<dbReference type="PANTHER" id="PTHR43788">
    <property type="entry name" value="DNA2/NAM7 HELICASE FAMILY MEMBER"/>
    <property type="match status" value="1"/>
</dbReference>
<keyword evidence="6 11" id="KW-0269">Exonuclease</keyword>
<dbReference type="NCBIfam" id="TIGR01447">
    <property type="entry name" value="recD"/>
    <property type="match status" value="1"/>
</dbReference>
<keyword evidence="8 11" id="KW-0238">DNA-binding</keyword>
<dbReference type="InterPro" id="IPR027785">
    <property type="entry name" value="UvrD-like_helicase_C"/>
</dbReference>
<dbReference type="Gene3D" id="1.10.10.1020">
    <property type="entry name" value="RecBCD complex, subunit RecD, N-terminal domain"/>
    <property type="match status" value="1"/>
</dbReference>
<protein>
    <recommendedName>
        <fullName evidence="11">RecBCD enzyme subunit RecD</fullName>
        <ecNumber evidence="11">5.6.2.3</ecNumber>
    </recommendedName>
    <alternativeName>
        <fullName evidence="11">DNA 5'-3' helicase subunit RecD</fullName>
    </alternativeName>
    <alternativeName>
        <fullName evidence="11">Exonuclease V subunit RecD</fullName>
        <shortName evidence="11">ExoV subunit RecD</shortName>
    </alternativeName>
    <alternativeName>
        <fullName evidence="11">Helicase/nuclease RecBCD subunit RecD</fullName>
    </alternativeName>
</protein>
<dbReference type="EC" id="5.6.2.3" evidence="11"/>
<comment type="catalytic activity">
    <reaction evidence="11">
        <text>ATP + H2O = ADP + phosphate + H(+)</text>
        <dbReference type="Rhea" id="RHEA:13065"/>
        <dbReference type="ChEBI" id="CHEBI:15377"/>
        <dbReference type="ChEBI" id="CHEBI:15378"/>
        <dbReference type="ChEBI" id="CHEBI:30616"/>
        <dbReference type="ChEBI" id="CHEBI:43474"/>
        <dbReference type="ChEBI" id="CHEBI:456216"/>
        <dbReference type="EC" id="5.6.2.3"/>
    </reaction>
</comment>
<evidence type="ECO:0000256" key="8">
    <source>
        <dbReference type="ARBA" id="ARBA00023125"/>
    </source>
</evidence>
<evidence type="ECO:0000256" key="9">
    <source>
        <dbReference type="ARBA" id="ARBA00023204"/>
    </source>
</evidence>
<keyword evidence="7 11" id="KW-0067">ATP-binding</keyword>
<feature type="domain" description="RecBCD enzyme subunit RecD N-terminal" evidence="13">
    <location>
        <begin position="4"/>
        <end position="88"/>
    </location>
</feature>
<feature type="binding site" evidence="11">
    <location>
        <begin position="159"/>
        <end position="166"/>
    </location>
    <ligand>
        <name>ATP</name>
        <dbReference type="ChEBI" id="CHEBI:30616"/>
    </ligand>
</feature>
<dbReference type="GO" id="GO:0016887">
    <property type="term" value="F:ATP hydrolysis activity"/>
    <property type="evidence" value="ECO:0007669"/>
    <property type="project" value="RHEA"/>
</dbReference>
<dbReference type="GO" id="GO:0003677">
    <property type="term" value="F:DNA binding"/>
    <property type="evidence" value="ECO:0007669"/>
    <property type="project" value="UniProtKB-UniRule"/>
</dbReference>
<dbReference type="GO" id="GO:0043139">
    <property type="term" value="F:5'-3' DNA helicase activity"/>
    <property type="evidence" value="ECO:0007669"/>
    <property type="project" value="UniProtKB-UniRule"/>
</dbReference>
<evidence type="ECO:0000256" key="6">
    <source>
        <dbReference type="ARBA" id="ARBA00022839"/>
    </source>
</evidence>
<dbReference type="InterPro" id="IPR049550">
    <property type="entry name" value="RecD_N"/>
</dbReference>
<sequence>MHTLNDIHQQFASFFNDENVKPFAYLVSKKLAEGHICVNLDDEDLVQENLPASYTDLKKAQQKLPKSALVCSSIEENKPFVLQDRRFYLYRYFNYESKILARIQQFVFADKKEEPLRTKELLAKSDLVRSLFPSTAGVTNWQLAAAVVAYLNSFAIITGGPGTGKTTTVAKILALLFSNNSNLKVALAAPTGKAAARMGESLKNAQLDTSPEIQQKFAQLQPLTLHRLLGYIPKSPYFKHHAQNVLPYDVVIIDESSMIDVALFAKLMDAIGENTKLIMLGDKNQLASVEAGSLFGDLCMAQAQLNVFDETHLQLINGFIKDESAKIPALAKPLNHPLAQKIVELLYSHRFSDEAGIGKFSKAIIQNNVTAIEQFLNGDGGAEVLIDSEYQATVLQDFAMGYKAYIQEKDISRALKLLNNLRVLCAIREGEQGLYYTNKKIEQILVAAKLINTNSEFYENRPVIMNSNNYELGLFNGDIGIVRQDENGQLRVYFEDAEGKLKAVLPGLLNAVETVFAMTIHKSQGSEFDEVLIILPQTETLQLLTRELLYTGLTRAKKKVLLQASTNSILKAASLQVKRASGIINRFLSN</sequence>
<evidence type="ECO:0000256" key="1">
    <source>
        <dbReference type="ARBA" id="ARBA00022722"/>
    </source>
</evidence>
<comment type="similarity">
    <text evidence="11">Belongs to the RecD family.</text>
</comment>
<evidence type="ECO:0000256" key="5">
    <source>
        <dbReference type="ARBA" id="ARBA00022806"/>
    </source>
</evidence>
<dbReference type="Pfam" id="PF13538">
    <property type="entry name" value="UvrD_C_2"/>
    <property type="match status" value="1"/>
</dbReference>
<accession>A0A419S4G1</accession>
<evidence type="ECO:0000313" key="15">
    <source>
        <dbReference type="Proteomes" id="UP000283433"/>
    </source>
</evidence>
<keyword evidence="10 11" id="KW-0413">Isomerase</keyword>